<evidence type="ECO:0000313" key="4">
    <source>
        <dbReference type="Proteomes" id="UP000016570"/>
    </source>
</evidence>
<protein>
    <recommendedName>
        <fullName evidence="2">Cyanobacterial TRADD-N associated 2 transmembrane domain-containing protein</fullName>
    </recommendedName>
</protein>
<feature type="domain" description="Cyanobacterial TRADD-N associated 2 transmembrane" evidence="2">
    <location>
        <begin position="73"/>
        <end position="141"/>
    </location>
</feature>
<feature type="transmembrane region" description="Helical" evidence="1">
    <location>
        <begin position="81"/>
        <end position="104"/>
    </location>
</feature>
<sequence length="190" mass="21427">MPRFTPEHSCLSRSFRWHLAISGFAVVVYQTAEDQTRNREKYIEVEERAKSNPNETQASWDLARIKLESYIDRNLTQVRSIYILTLIVMLAGFSLIGFGVYTVLVEPNDLYAGVISSVSGVLVNFLGATFLVIYKSTMEQASSYVAMLERINAVGMSVQVLDKLETTDQSLKDKSIADLSQQLLKLYQKA</sequence>
<keyword evidence="1" id="KW-0472">Membrane</keyword>
<evidence type="ECO:0000259" key="2">
    <source>
        <dbReference type="Pfam" id="PF20712"/>
    </source>
</evidence>
<dbReference type="eggNOG" id="ENOG5032VHZ">
    <property type="taxonomic scope" value="Bacteria"/>
</dbReference>
<feature type="transmembrane region" description="Helical" evidence="1">
    <location>
        <begin position="15"/>
        <end position="32"/>
    </location>
</feature>
<evidence type="ECO:0000313" key="3">
    <source>
        <dbReference type="EMBL" id="GAD67426.1"/>
    </source>
</evidence>
<dbReference type="Pfam" id="PF20712">
    <property type="entry name" value="CyanoTRADDas_TM"/>
    <property type="match status" value="1"/>
</dbReference>
<dbReference type="EMBL" id="BATJ01000008">
    <property type="protein sequence ID" value="GAD67426.1"/>
    <property type="molecule type" value="Genomic_DNA"/>
</dbReference>
<feature type="transmembrane region" description="Helical" evidence="1">
    <location>
        <begin position="110"/>
        <end position="134"/>
    </location>
</feature>
<proteinExistence type="predicted"/>
<dbReference type="AlphaFoldDB" id="U2ZIB0"/>
<keyword evidence="4" id="KW-1185">Reference proteome</keyword>
<accession>U2ZIB0</accession>
<reference evidence="3 4" key="1">
    <citation type="submission" date="2013-09" db="EMBL/GenBank/DDBJ databases">
        <title>Whole genome shotgun sequence of Vibrio proteolyticus NBRC 13287.</title>
        <authorList>
            <person name="Isaki S."/>
            <person name="Hosoyama A."/>
            <person name="Numata M."/>
            <person name="Hashimoto M."/>
            <person name="Hosoyama Y."/>
            <person name="Tsuchikane K."/>
            <person name="Noguchi M."/>
            <person name="Hirakata S."/>
            <person name="Ichikawa N."/>
            <person name="Ohji S."/>
            <person name="Yamazoe A."/>
            <person name="Fujita N."/>
        </authorList>
    </citation>
    <scope>NUCLEOTIDE SEQUENCE [LARGE SCALE GENOMIC DNA]</scope>
    <source>
        <strain evidence="3 4">NBRC 13287</strain>
    </source>
</reference>
<organism evidence="3 4">
    <name type="scientific">Vibrio proteolyticus NBRC 13287</name>
    <dbReference type="NCBI Taxonomy" id="1219065"/>
    <lineage>
        <taxon>Bacteria</taxon>
        <taxon>Pseudomonadati</taxon>
        <taxon>Pseudomonadota</taxon>
        <taxon>Gammaproteobacteria</taxon>
        <taxon>Vibrionales</taxon>
        <taxon>Vibrionaceae</taxon>
        <taxon>Vibrio</taxon>
    </lineage>
</organism>
<name>U2ZIB0_VIBPR</name>
<evidence type="ECO:0000256" key="1">
    <source>
        <dbReference type="SAM" id="Phobius"/>
    </source>
</evidence>
<comment type="caution">
    <text evidence="3">The sequence shown here is derived from an EMBL/GenBank/DDBJ whole genome shotgun (WGS) entry which is preliminary data.</text>
</comment>
<keyword evidence="1" id="KW-0812">Transmembrane</keyword>
<dbReference type="RefSeq" id="WP_021705401.1">
    <property type="nucleotide sequence ID" value="NZ_BATJ01000008.1"/>
</dbReference>
<dbReference type="STRING" id="1219065.VPR01S_08_00100"/>
<keyword evidence="1" id="KW-1133">Transmembrane helix</keyword>
<dbReference type="InterPro" id="IPR048567">
    <property type="entry name" value="CyanoTRADDas_TM"/>
</dbReference>
<gene>
    <name evidence="3" type="ORF">VPR01S_08_00100</name>
</gene>
<dbReference type="Proteomes" id="UP000016570">
    <property type="component" value="Unassembled WGS sequence"/>
</dbReference>